<dbReference type="InParanoid" id="B2WKF8"/>
<name>B2WKF8_PYRTR</name>
<dbReference type="EMBL" id="DS231628">
    <property type="protein sequence ID" value="EDU43518.1"/>
    <property type="molecule type" value="Genomic_DNA"/>
</dbReference>
<evidence type="ECO:0000313" key="2">
    <source>
        <dbReference type="Proteomes" id="UP000001471"/>
    </source>
</evidence>
<dbReference type="AlphaFoldDB" id="B2WKF8"/>
<accession>B2WKF8</accession>
<evidence type="ECO:0000313" key="1">
    <source>
        <dbReference type="EMBL" id="EDU43518.1"/>
    </source>
</evidence>
<sequence length="50" mass="5586">MGIWDLMMHSLLDFGTLPRSTVERILLSSLPTSEPWTACAQPTARHCTVD</sequence>
<protein>
    <submittedName>
        <fullName evidence="1">Uncharacterized protein</fullName>
    </submittedName>
</protein>
<dbReference type="Proteomes" id="UP000001471">
    <property type="component" value="Unassembled WGS sequence"/>
</dbReference>
<reference evidence="2" key="1">
    <citation type="journal article" date="2013" name="G3 (Bethesda)">
        <title>Comparative genomics of a plant-pathogenic fungus, Pyrenophora tritici-repentis, reveals transduplication and the impact of repeat elements on pathogenicity and population divergence.</title>
        <authorList>
            <person name="Manning V.A."/>
            <person name="Pandelova I."/>
            <person name="Dhillon B."/>
            <person name="Wilhelm L.J."/>
            <person name="Goodwin S.B."/>
            <person name="Berlin A.M."/>
            <person name="Figueroa M."/>
            <person name="Freitag M."/>
            <person name="Hane J.K."/>
            <person name="Henrissat B."/>
            <person name="Holman W.H."/>
            <person name="Kodira C.D."/>
            <person name="Martin J."/>
            <person name="Oliver R.P."/>
            <person name="Robbertse B."/>
            <person name="Schackwitz W."/>
            <person name="Schwartz D.C."/>
            <person name="Spatafora J.W."/>
            <person name="Turgeon B.G."/>
            <person name="Yandava C."/>
            <person name="Young S."/>
            <person name="Zhou S."/>
            <person name="Zeng Q."/>
            <person name="Grigoriev I.V."/>
            <person name="Ma L.-J."/>
            <person name="Ciuffetti L.M."/>
        </authorList>
    </citation>
    <scope>NUCLEOTIDE SEQUENCE [LARGE SCALE GENOMIC DNA]</scope>
    <source>
        <strain evidence="2">Pt-1C-BFP</strain>
    </source>
</reference>
<dbReference type="HOGENOM" id="CLU_3125705_0_0_1"/>
<gene>
    <name evidence="1" type="ORF">PTRG_10468</name>
</gene>
<organism evidence="1 2">
    <name type="scientific">Pyrenophora tritici-repentis (strain Pt-1C-BFP)</name>
    <name type="common">Wheat tan spot fungus</name>
    <name type="synonym">Drechslera tritici-repentis</name>
    <dbReference type="NCBI Taxonomy" id="426418"/>
    <lineage>
        <taxon>Eukaryota</taxon>
        <taxon>Fungi</taxon>
        <taxon>Dikarya</taxon>
        <taxon>Ascomycota</taxon>
        <taxon>Pezizomycotina</taxon>
        <taxon>Dothideomycetes</taxon>
        <taxon>Pleosporomycetidae</taxon>
        <taxon>Pleosporales</taxon>
        <taxon>Pleosporineae</taxon>
        <taxon>Pleosporaceae</taxon>
        <taxon>Pyrenophora</taxon>
    </lineage>
</organism>
<proteinExistence type="predicted"/>